<feature type="transmembrane region" description="Helical" evidence="1">
    <location>
        <begin position="201"/>
        <end position="222"/>
    </location>
</feature>
<feature type="transmembrane region" description="Helical" evidence="1">
    <location>
        <begin position="166"/>
        <end position="189"/>
    </location>
</feature>
<evidence type="ECO:0000313" key="2">
    <source>
        <dbReference type="EMBL" id="SNR29004.1"/>
    </source>
</evidence>
<dbReference type="Proteomes" id="UP000198415">
    <property type="component" value="Unassembled WGS sequence"/>
</dbReference>
<organism evidence="2 3">
    <name type="scientific">Actinoplanes regularis</name>
    <dbReference type="NCBI Taxonomy" id="52697"/>
    <lineage>
        <taxon>Bacteria</taxon>
        <taxon>Bacillati</taxon>
        <taxon>Actinomycetota</taxon>
        <taxon>Actinomycetes</taxon>
        <taxon>Micromonosporales</taxon>
        <taxon>Micromonosporaceae</taxon>
        <taxon>Actinoplanes</taxon>
    </lineage>
</organism>
<name>A0A238V4H6_9ACTN</name>
<feature type="transmembrane region" description="Helical" evidence="1">
    <location>
        <begin position="234"/>
        <end position="255"/>
    </location>
</feature>
<evidence type="ECO:0000256" key="1">
    <source>
        <dbReference type="SAM" id="Phobius"/>
    </source>
</evidence>
<evidence type="ECO:0000313" key="3">
    <source>
        <dbReference type="Proteomes" id="UP000198415"/>
    </source>
</evidence>
<accession>A0A238V4H6</accession>
<reference evidence="2 3" key="1">
    <citation type="submission" date="2017-06" db="EMBL/GenBank/DDBJ databases">
        <authorList>
            <person name="Kim H.J."/>
            <person name="Triplett B.A."/>
        </authorList>
    </citation>
    <scope>NUCLEOTIDE SEQUENCE [LARGE SCALE GENOMIC DNA]</scope>
    <source>
        <strain evidence="2 3">DSM 43151</strain>
    </source>
</reference>
<dbReference type="RefSeq" id="WP_089291391.1">
    <property type="nucleotide sequence ID" value="NZ_BOMU01000005.1"/>
</dbReference>
<sequence length="256" mass="27201">MTTRDRQPPSRDYQLMVSALADVTRRRDAELDEAEQAYQDSAARAAGELAHAENDALSADRWAGAAAAQVLDVDREAARLWAQLRRARGLRVRALGEVPDPAPIETLPRVALQRRPSSALPSDLDGVVTGNGRQSPRALLARAADRIEDRLRPTSRRPLPRWSLPLLPMIGAIASSLAGLVAAGLVTFGQTAVFGGLLIRGLGWLAFIIAPSAGVPAAAYLAHQRLHARLDIGGIGLTLLGGMIAATLLSLSFAAH</sequence>
<protein>
    <submittedName>
        <fullName evidence="2">Uncharacterized protein</fullName>
    </submittedName>
</protein>
<dbReference type="OrthoDB" id="3296307at2"/>
<dbReference type="EMBL" id="FZNR01000001">
    <property type="protein sequence ID" value="SNR29004.1"/>
    <property type="molecule type" value="Genomic_DNA"/>
</dbReference>
<keyword evidence="1" id="KW-0812">Transmembrane</keyword>
<keyword evidence="3" id="KW-1185">Reference proteome</keyword>
<keyword evidence="1" id="KW-1133">Transmembrane helix</keyword>
<keyword evidence="1" id="KW-0472">Membrane</keyword>
<proteinExistence type="predicted"/>
<dbReference type="AlphaFoldDB" id="A0A238V4H6"/>
<gene>
    <name evidence="2" type="ORF">SAMN06264365_101633</name>
</gene>